<organism evidence="2 3">
    <name type="scientific">Lachancea fermentati</name>
    <name type="common">Zygosaccharomyces fermentati</name>
    <dbReference type="NCBI Taxonomy" id="4955"/>
    <lineage>
        <taxon>Eukaryota</taxon>
        <taxon>Fungi</taxon>
        <taxon>Dikarya</taxon>
        <taxon>Ascomycota</taxon>
        <taxon>Saccharomycotina</taxon>
        <taxon>Saccharomycetes</taxon>
        <taxon>Saccharomycetales</taxon>
        <taxon>Saccharomycetaceae</taxon>
        <taxon>Lachancea</taxon>
    </lineage>
</organism>
<keyword evidence="3" id="KW-1185">Reference proteome</keyword>
<proteinExistence type="inferred from homology"/>
<accession>A0A1G4M6M3</accession>
<reference evidence="2 3" key="1">
    <citation type="submission" date="2016-03" db="EMBL/GenBank/DDBJ databases">
        <authorList>
            <person name="Devillers H."/>
        </authorList>
    </citation>
    <scope>NUCLEOTIDE SEQUENCE [LARGE SCALE GENOMIC DNA]</scope>
    <source>
        <strain evidence="2">CBS 6772</strain>
    </source>
</reference>
<dbReference type="EMBL" id="LT598487">
    <property type="protein sequence ID" value="SCV99336.1"/>
    <property type="molecule type" value="Genomic_DNA"/>
</dbReference>
<dbReference type="STRING" id="4955.A0A1G4M6M3"/>
<dbReference type="OrthoDB" id="6417021at2759"/>
<comment type="similarity">
    <text evidence="1">Belongs to the TTI2 family.</text>
</comment>
<name>A0A1G4M6M3_LACFM</name>
<protein>
    <submittedName>
        <fullName evidence="2">LAFE_0A00914g1_1</fullName>
    </submittedName>
</protein>
<evidence type="ECO:0000313" key="2">
    <source>
        <dbReference type="EMBL" id="SCV99336.1"/>
    </source>
</evidence>
<dbReference type="InterPro" id="IPR018870">
    <property type="entry name" value="Tti2"/>
</dbReference>
<gene>
    <name evidence="2" type="ORF">LAFE_0A00914G</name>
</gene>
<dbReference type="AlphaFoldDB" id="A0A1G4M6M3"/>
<sequence length="422" mass="48195">MKSPETLHLETFVSKLKDSPNFQPDSSEIKKVCDLVTSSQDWMTPELQADVLRSISYFVLDNKIEQNTRDLCSDTISNLITRDTLQNFITSLTPMLMQIKSKYVSAAGRFKSLPSMTLKPTIGFTANEDKIREDWLASGGIRGISLFFVTLKHMEHRDISSNLWWITPGILNIMDDTTDLLRIRLKGAVLLDCFLGTTYDSTDTAQFDFSTTGLFDVYYGCLRSMWYLLPPSTNSKITEQVWKIVFPAMLSLFKAQFASEDLLYSNQINKFLSEILLQGTLPRVAPDHVELTIDLLRYIQVVLQILGLRSAVHMQRLIYTVGEFIIRNPFITLFVPLIHETVTTLSEMVKVCPEVRVAAHKYDLLGGVFILYLKCRSEGKLDTQTLHFLRDYTRLLQAAGCKLSPEDLEMIKERQLQDLIDC</sequence>
<dbReference type="OMA" id="SSNLWWI"/>
<dbReference type="Proteomes" id="UP000190831">
    <property type="component" value="Chromosome A"/>
</dbReference>
<dbReference type="Pfam" id="PF10521">
    <property type="entry name" value="Tti2"/>
    <property type="match status" value="1"/>
</dbReference>
<evidence type="ECO:0000313" key="3">
    <source>
        <dbReference type="Proteomes" id="UP000190831"/>
    </source>
</evidence>
<evidence type="ECO:0000256" key="1">
    <source>
        <dbReference type="ARBA" id="ARBA00034736"/>
    </source>
</evidence>
<dbReference type="GO" id="GO:0110078">
    <property type="term" value="C:TTT Hsp90 cochaperone complex"/>
    <property type="evidence" value="ECO:0007669"/>
    <property type="project" value="InterPro"/>
</dbReference>